<evidence type="ECO:0000256" key="5">
    <source>
        <dbReference type="ARBA" id="ARBA00022692"/>
    </source>
</evidence>
<evidence type="ECO:0000256" key="13">
    <source>
        <dbReference type="RuleBase" id="RU003357"/>
    </source>
</evidence>
<evidence type="ECO:0000313" key="17">
    <source>
        <dbReference type="EMBL" id="RAK58946.1"/>
    </source>
</evidence>
<dbReference type="InterPro" id="IPR012910">
    <property type="entry name" value="Plug_dom"/>
</dbReference>
<dbReference type="InterPro" id="IPR000531">
    <property type="entry name" value="Beta-barrel_TonB"/>
</dbReference>
<dbReference type="GO" id="GO:0015344">
    <property type="term" value="F:siderophore uptake transmembrane transporter activity"/>
    <property type="evidence" value="ECO:0007669"/>
    <property type="project" value="TreeGrafter"/>
</dbReference>
<evidence type="ECO:0000256" key="14">
    <source>
        <dbReference type="SAM" id="Phobius"/>
    </source>
</evidence>
<dbReference type="Gene3D" id="2.40.170.20">
    <property type="entry name" value="TonB-dependent receptor, beta-barrel domain"/>
    <property type="match status" value="1"/>
</dbReference>
<keyword evidence="2 12" id="KW-0813">Transport</keyword>
<dbReference type="InterPro" id="IPR037066">
    <property type="entry name" value="Plug_dom_sf"/>
</dbReference>
<dbReference type="PANTHER" id="PTHR32552:SF89">
    <property type="entry name" value="CATECHOLATE SIDEROPHORE RECEPTOR FIU"/>
    <property type="match status" value="1"/>
</dbReference>
<reference evidence="18" key="1">
    <citation type="submission" date="2018-05" db="EMBL/GenBank/DDBJ databases">
        <authorList>
            <person name="Li X."/>
        </authorList>
    </citation>
    <scope>NUCLEOTIDE SEQUENCE [LARGE SCALE GENOMIC DNA]</scope>
    <source>
        <strain evidence="18">HKS-05</strain>
    </source>
</reference>
<feature type="domain" description="TonB-dependent receptor plug" evidence="16">
    <location>
        <begin position="101"/>
        <end position="211"/>
    </location>
</feature>
<evidence type="ECO:0000256" key="7">
    <source>
        <dbReference type="ARBA" id="ARBA00023004"/>
    </source>
</evidence>
<keyword evidence="5 12" id="KW-0812">Transmembrane</keyword>
<evidence type="ECO:0000256" key="4">
    <source>
        <dbReference type="ARBA" id="ARBA00022496"/>
    </source>
</evidence>
<dbReference type="Pfam" id="PF00593">
    <property type="entry name" value="TonB_dep_Rec_b-barrel"/>
    <property type="match status" value="1"/>
</dbReference>
<keyword evidence="3 12" id="KW-1134">Transmembrane beta strand</keyword>
<evidence type="ECO:0000256" key="6">
    <source>
        <dbReference type="ARBA" id="ARBA00022729"/>
    </source>
</evidence>
<gene>
    <name evidence="17" type="ORF">DJ021_03580</name>
</gene>
<dbReference type="InterPro" id="IPR039426">
    <property type="entry name" value="TonB-dep_rcpt-like"/>
</dbReference>
<feature type="domain" description="TonB-dependent receptor-like beta-barrel" evidence="15">
    <location>
        <begin position="320"/>
        <end position="826"/>
    </location>
</feature>
<sequence>MGDCARLDSEICNRLPSVKAEFRAQPVRAARRASARRGGQDVGRSRLFGSVATVAIAAAALLTANAAAAQAAPPPSAPPPPGETTVETLIVTGTSAARTALTTPMQATSIGSDRLERLQANSAADILTTIPMLKAEGGGGEVAANVFVAGLPSGGQYQFTPLEFNGIPVIGSIGLNSSAPDVYYRSDLGVERLEFVHGGVSNLFGGGSVGGLINYIDRTGTAETHGQAKLELGELGRIRTDFAANGPLNADAGLYYAFSGFYRYDEGPLKSGMPTDGYQVRGNIKKEFDGGYVTIFGQYIDDKVQFFADYPLTGDTHKRPTGNDGKTIYTTMTSALEGISYLTPDGVYRTKVGDGAASKGGQVGIEFKKDFGDGWGVNGRGNVGSYKTSFALFAGGDNVQNLPTTQAGFLQAYGYNPAANTAVFTYANSGQPVPAGNLLWADRVIDRIRPLNTASGELNLTKEIQAGGWDHHLTLGAFAARTEASDINYGYAFLGDFANAPQLINATVTNTATGVQTIVSRNGLLRAGLQYTNNWAEAKRYAVYGADQVSVGKWELDVGGRVETLDGRVRREGSRAFVTDTTPGLSPLLSTVQWGNGQFLDGSVSTTAWALAASALYRVSDNLSVFVNASRGYFMPQLNTVQISAAGVQTYRPEIIKQVEGGFKYASGPISGSMSAFYSTLTDRQNVQLLNNPAGGGLLELVNQVATRSYGVEGDVRLRIVEGLTFEGNVTYEHDRYTRYTPIAACTNCVGNTLVRQPDWMANAGFYYNKDGIDAALFDTYTGRTFTSDLNNIELPAFHVVRLDLGYTLTVRGGDKLRAGLSVYNLFDSQAVTEGSPRLGTLQNAGQAFFVGRTVLPRRVTVQLSYKF</sequence>
<evidence type="ECO:0000256" key="9">
    <source>
        <dbReference type="ARBA" id="ARBA00023077"/>
    </source>
</evidence>
<keyword evidence="14" id="KW-1133">Transmembrane helix</keyword>
<accession>A0A328AZ46</accession>
<keyword evidence="11 12" id="KW-0998">Cell outer membrane</keyword>
<organism evidence="17 18">
    <name type="scientific">Phenylobacterium hankyongense</name>
    <dbReference type="NCBI Taxonomy" id="1813876"/>
    <lineage>
        <taxon>Bacteria</taxon>
        <taxon>Pseudomonadati</taxon>
        <taxon>Pseudomonadota</taxon>
        <taxon>Alphaproteobacteria</taxon>
        <taxon>Caulobacterales</taxon>
        <taxon>Caulobacteraceae</taxon>
        <taxon>Phenylobacterium</taxon>
    </lineage>
</organism>
<evidence type="ECO:0000313" key="18">
    <source>
        <dbReference type="Proteomes" id="UP000249842"/>
    </source>
</evidence>
<dbReference type="PROSITE" id="PS52016">
    <property type="entry name" value="TONB_DEPENDENT_REC_3"/>
    <property type="match status" value="1"/>
</dbReference>
<keyword evidence="9 13" id="KW-0798">TonB box</keyword>
<keyword evidence="17" id="KW-0675">Receptor</keyword>
<dbReference type="Gene3D" id="2.170.130.10">
    <property type="entry name" value="TonB-dependent receptor, plug domain"/>
    <property type="match status" value="1"/>
</dbReference>
<keyword evidence="6" id="KW-0732">Signal</keyword>
<keyword evidence="8" id="KW-0406">Ion transport</keyword>
<dbReference type="AlphaFoldDB" id="A0A328AZ46"/>
<evidence type="ECO:0000256" key="1">
    <source>
        <dbReference type="ARBA" id="ARBA00004571"/>
    </source>
</evidence>
<dbReference type="PANTHER" id="PTHR32552">
    <property type="entry name" value="FERRICHROME IRON RECEPTOR-RELATED"/>
    <property type="match status" value="1"/>
</dbReference>
<name>A0A328AZ46_9CAUL</name>
<dbReference type="Proteomes" id="UP000249842">
    <property type="component" value="Unassembled WGS sequence"/>
</dbReference>
<comment type="subcellular location">
    <subcellularLocation>
        <location evidence="1 12">Cell outer membrane</location>
        <topology evidence="1 12">Multi-pass membrane protein</topology>
    </subcellularLocation>
</comment>
<dbReference type="Pfam" id="PF07715">
    <property type="entry name" value="Plug"/>
    <property type="match status" value="1"/>
</dbReference>
<evidence type="ECO:0000256" key="10">
    <source>
        <dbReference type="ARBA" id="ARBA00023136"/>
    </source>
</evidence>
<comment type="similarity">
    <text evidence="12 13">Belongs to the TonB-dependent receptor family.</text>
</comment>
<dbReference type="EMBL" id="QFYP01000001">
    <property type="protein sequence ID" value="RAK58946.1"/>
    <property type="molecule type" value="Genomic_DNA"/>
</dbReference>
<dbReference type="InterPro" id="IPR036942">
    <property type="entry name" value="Beta-barrel_TonB_sf"/>
</dbReference>
<evidence type="ECO:0000256" key="11">
    <source>
        <dbReference type="ARBA" id="ARBA00023237"/>
    </source>
</evidence>
<proteinExistence type="inferred from homology"/>
<dbReference type="SUPFAM" id="SSF56935">
    <property type="entry name" value="Porins"/>
    <property type="match status" value="1"/>
</dbReference>
<evidence type="ECO:0000256" key="12">
    <source>
        <dbReference type="PROSITE-ProRule" id="PRU01360"/>
    </source>
</evidence>
<comment type="caution">
    <text evidence="17">The sequence shown here is derived from an EMBL/GenBank/DDBJ whole genome shotgun (WGS) entry which is preliminary data.</text>
</comment>
<evidence type="ECO:0000256" key="3">
    <source>
        <dbReference type="ARBA" id="ARBA00022452"/>
    </source>
</evidence>
<evidence type="ECO:0000256" key="2">
    <source>
        <dbReference type="ARBA" id="ARBA00022448"/>
    </source>
</evidence>
<evidence type="ECO:0000259" key="16">
    <source>
        <dbReference type="Pfam" id="PF07715"/>
    </source>
</evidence>
<dbReference type="OrthoDB" id="7277632at2"/>
<keyword evidence="4" id="KW-0410">Iron transport</keyword>
<keyword evidence="10 12" id="KW-0472">Membrane</keyword>
<dbReference type="GO" id="GO:0009279">
    <property type="term" value="C:cell outer membrane"/>
    <property type="evidence" value="ECO:0007669"/>
    <property type="project" value="UniProtKB-SubCell"/>
</dbReference>
<protein>
    <submittedName>
        <fullName evidence="17">TonB-dependent receptor</fullName>
    </submittedName>
</protein>
<evidence type="ECO:0000259" key="15">
    <source>
        <dbReference type="Pfam" id="PF00593"/>
    </source>
</evidence>
<keyword evidence="7" id="KW-0408">Iron</keyword>
<feature type="transmembrane region" description="Helical" evidence="14">
    <location>
        <begin position="47"/>
        <end position="68"/>
    </location>
</feature>
<evidence type="ECO:0000256" key="8">
    <source>
        <dbReference type="ARBA" id="ARBA00023065"/>
    </source>
</evidence>
<keyword evidence="18" id="KW-1185">Reference proteome</keyword>